<keyword evidence="2" id="KW-0413">Isomerase</keyword>
<dbReference type="InterPro" id="IPR001347">
    <property type="entry name" value="SIS_dom"/>
</dbReference>
<dbReference type="InterPro" id="IPR046348">
    <property type="entry name" value="SIS_dom_sf"/>
</dbReference>
<proteinExistence type="predicted"/>
<sequence length="247" mass="26822">MSDVITLYFEHVKNIADTVLRTQQKNINAAAHIFSETIKRGNTIYAFGASHAGIITEELFYRTGGLALINPVLTPSLMLNTKPVTMTSKMERLAGFGETVFSSTPAAKGDALLIHSVSGRNPVAIEMALAARSKGLQTVALTNLTYSKQVTSRHESGKRLFEVCDILIDNCGDFEDSSIQLEGLEQKVAPTSTAIGSLIANSIVIKTVANLLAEGITPPVFHSSNVDGGDEFNAKIFQEYKERIHYM</sequence>
<reference evidence="2 3" key="1">
    <citation type="journal article" date="2015" name="Int. J. Syst. Evol. Microbiol.">
        <title>Sporolactobacillus shoreae sp. nov. and Sporolactobacillus spathodeae sp. nov., two spore-forming lactic acid bacteria isolated from tree barks in Thailand.</title>
        <authorList>
            <person name="Thamacharoensuk T."/>
            <person name="Kitahara M."/>
            <person name="Ohkuma M."/>
            <person name="Thongchul N."/>
            <person name="Tanasupawat S."/>
        </authorList>
    </citation>
    <scope>NUCLEOTIDE SEQUENCE [LARGE SCALE GENOMIC DNA]</scope>
    <source>
        <strain evidence="2 3">BK92</strain>
    </source>
</reference>
<feature type="domain" description="SIS" evidence="1">
    <location>
        <begin position="34"/>
        <end position="214"/>
    </location>
</feature>
<dbReference type="EMBL" id="SRJD01000002">
    <property type="protein sequence ID" value="TGA99937.1"/>
    <property type="molecule type" value="Genomic_DNA"/>
</dbReference>
<dbReference type="PANTHER" id="PTHR30390:SF7">
    <property type="entry name" value="PHOSPHOHEPTOSE ISOMERASE"/>
    <property type="match status" value="1"/>
</dbReference>
<dbReference type="NCBIfam" id="NF002805">
    <property type="entry name" value="PRK02947.1"/>
    <property type="match status" value="1"/>
</dbReference>
<keyword evidence="3" id="KW-1185">Reference proteome</keyword>
<evidence type="ECO:0000313" key="3">
    <source>
        <dbReference type="Proteomes" id="UP000298347"/>
    </source>
</evidence>
<name>A0A4Z0GSM7_9BACL</name>
<evidence type="ECO:0000259" key="1">
    <source>
        <dbReference type="PROSITE" id="PS51464"/>
    </source>
</evidence>
<dbReference type="Pfam" id="PF13580">
    <property type="entry name" value="SIS_2"/>
    <property type="match status" value="1"/>
</dbReference>
<dbReference type="GO" id="GO:0016853">
    <property type="term" value="F:isomerase activity"/>
    <property type="evidence" value="ECO:0007669"/>
    <property type="project" value="UniProtKB-KW"/>
</dbReference>
<dbReference type="SUPFAM" id="SSF53697">
    <property type="entry name" value="SIS domain"/>
    <property type="match status" value="1"/>
</dbReference>
<dbReference type="RefSeq" id="WP_135347332.1">
    <property type="nucleotide sequence ID" value="NZ_SRJD01000002.1"/>
</dbReference>
<dbReference type="PANTHER" id="PTHR30390">
    <property type="entry name" value="SEDOHEPTULOSE 7-PHOSPHATE ISOMERASE / DNAA INITIATOR-ASSOCIATING FACTOR FOR REPLICATION INITIATION"/>
    <property type="match status" value="1"/>
</dbReference>
<organism evidence="2 3">
    <name type="scientific">Sporolactobacillus shoreae</name>
    <dbReference type="NCBI Taxonomy" id="1465501"/>
    <lineage>
        <taxon>Bacteria</taxon>
        <taxon>Bacillati</taxon>
        <taxon>Bacillota</taxon>
        <taxon>Bacilli</taxon>
        <taxon>Bacillales</taxon>
        <taxon>Sporolactobacillaceae</taxon>
        <taxon>Sporolactobacillus</taxon>
    </lineage>
</organism>
<accession>A0A4Z0GSM7</accession>
<gene>
    <name evidence="2" type="ORF">E4665_03035</name>
</gene>
<comment type="caution">
    <text evidence="2">The sequence shown here is derived from an EMBL/GenBank/DDBJ whole genome shotgun (WGS) entry which is preliminary data.</text>
</comment>
<dbReference type="InterPro" id="IPR050099">
    <property type="entry name" value="SIS_GmhA/DiaA_subfam"/>
</dbReference>
<protein>
    <submittedName>
        <fullName evidence="2">Sugar isomerase domain-containing protein</fullName>
    </submittedName>
</protein>
<dbReference type="GO" id="GO:0097367">
    <property type="term" value="F:carbohydrate derivative binding"/>
    <property type="evidence" value="ECO:0007669"/>
    <property type="project" value="InterPro"/>
</dbReference>
<dbReference type="PROSITE" id="PS51464">
    <property type="entry name" value="SIS"/>
    <property type="match status" value="1"/>
</dbReference>
<evidence type="ECO:0000313" key="2">
    <source>
        <dbReference type="EMBL" id="TGA99937.1"/>
    </source>
</evidence>
<dbReference type="AlphaFoldDB" id="A0A4Z0GSM7"/>
<dbReference type="OrthoDB" id="9805185at2"/>
<dbReference type="Gene3D" id="3.40.50.10490">
    <property type="entry name" value="Glucose-6-phosphate isomerase like protein, domain 1"/>
    <property type="match status" value="1"/>
</dbReference>
<dbReference type="GO" id="GO:1901135">
    <property type="term" value="P:carbohydrate derivative metabolic process"/>
    <property type="evidence" value="ECO:0007669"/>
    <property type="project" value="InterPro"/>
</dbReference>
<dbReference type="Proteomes" id="UP000298347">
    <property type="component" value="Unassembled WGS sequence"/>
</dbReference>